<dbReference type="SUPFAM" id="SSF53335">
    <property type="entry name" value="S-adenosyl-L-methionine-dependent methyltransferases"/>
    <property type="match status" value="1"/>
</dbReference>
<dbReference type="InterPro" id="IPR006342">
    <property type="entry name" value="FkbM_mtfrase"/>
</dbReference>
<dbReference type="PANTHER" id="PTHR34009:SF2">
    <property type="entry name" value="PROTEIN STAR"/>
    <property type="match status" value="1"/>
</dbReference>
<dbReference type="EMBL" id="RQGM01000006">
    <property type="protein sequence ID" value="TGL89520.1"/>
    <property type="molecule type" value="Genomic_DNA"/>
</dbReference>
<accession>A0A6N4QXS0</accession>
<proteinExistence type="predicted"/>
<evidence type="ECO:0000313" key="2">
    <source>
        <dbReference type="EMBL" id="TGL89520.1"/>
    </source>
</evidence>
<keyword evidence="2" id="KW-0808">Transferase</keyword>
<dbReference type="InterPro" id="IPR029063">
    <property type="entry name" value="SAM-dependent_MTases_sf"/>
</dbReference>
<dbReference type="GO" id="GO:0005737">
    <property type="term" value="C:cytoplasm"/>
    <property type="evidence" value="ECO:0007669"/>
    <property type="project" value="GOC"/>
</dbReference>
<comment type="caution">
    <text evidence="2">The sequence shown here is derived from an EMBL/GenBank/DDBJ whole genome shotgun (WGS) entry which is preliminary data.</text>
</comment>
<evidence type="ECO:0000313" key="3">
    <source>
        <dbReference type="Proteomes" id="UP000297613"/>
    </source>
</evidence>
<dbReference type="GO" id="GO:0032259">
    <property type="term" value="P:methylation"/>
    <property type="evidence" value="ECO:0007669"/>
    <property type="project" value="UniProtKB-KW"/>
</dbReference>
<name>A0A6N4QXS0_9LEPT</name>
<dbReference type="GO" id="GO:0006888">
    <property type="term" value="P:endoplasmic reticulum to Golgi vesicle-mediated transport"/>
    <property type="evidence" value="ECO:0007669"/>
    <property type="project" value="TreeGrafter"/>
</dbReference>
<protein>
    <submittedName>
        <fullName evidence="2">FkbM family methyltransferase</fullName>
    </submittedName>
</protein>
<dbReference type="NCBIfam" id="TIGR01444">
    <property type="entry name" value="fkbM_fam"/>
    <property type="match status" value="1"/>
</dbReference>
<dbReference type="PANTHER" id="PTHR34009">
    <property type="entry name" value="PROTEIN STAR"/>
    <property type="match status" value="1"/>
</dbReference>
<organism evidence="2 3">
    <name type="scientific">Leptospira yasudae</name>
    <dbReference type="NCBI Taxonomy" id="2202201"/>
    <lineage>
        <taxon>Bacteria</taxon>
        <taxon>Pseudomonadati</taxon>
        <taxon>Spirochaetota</taxon>
        <taxon>Spirochaetia</taxon>
        <taxon>Leptospirales</taxon>
        <taxon>Leptospiraceae</taxon>
        <taxon>Leptospira</taxon>
    </lineage>
</organism>
<dbReference type="AlphaFoldDB" id="A0A6N4QXS0"/>
<dbReference type="Pfam" id="PF05050">
    <property type="entry name" value="Methyltransf_21"/>
    <property type="match status" value="1"/>
</dbReference>
<dbReference type="GO" id="GO:0016197">
    <property type="term" value="P:endosomal transport"/>
    <property type="evidence" value="ECO:0007669"/>
    <property type="project" value="TreeGrafter"/>
</dbReference>
<dbReference type="Gene3D" id="3.40.50.150">
    <property type="entry name" value="Vaccinia Virus protein VP39"/>
    <property type="match status" value="1"/>
</dbReference>
<sequence>MDFVPSYSQEGEDMILREIFQGKTEGFYVDIGAYDPIRFSNTNYFYQLGWKGINVEPSPDGIERFNLYRKNDINLNAGISREAGKLKYYVFEEAALNTFDSKRVEYLEMNSSYRHQSSVDIPVYSLASILSKYCPGQKIDFMNIDVEWHEMEVLQSNDWDQFRPKVLLIEILDFDLDLLSTNRVHNFLKGIGYKFECKTPRTSFYLDQRTK</sequence>
<dbReference type="GO" id="GO:0005886">
    <property type="term" value="C:plasma membrane"/>
    <property type="evidence" value="ECO:0007669"/>
    <property type="project" value="TreeGrafter"/>
</dbReference>
<reference evidence="2 3" key="1">
    <citation type="journal article" date="2019" name="PLoS Negl. Trop. Dis.">
        <title>Revisiting the worldwide diversity of Leptospira species in the environment.</title>
        <authorList>
            <person name="Vincent A.T."/>
            <person name="Schiettekatte O."/>
            <person name="Bourhy P."/>
            <person name="Veyrier F.J."/>
            <person name="Picardeau M."/>
        </authorList>
    </citation>
    <scope>NUCLEOTIDE SEQUENCE [LARGE SCALE GENOMIC DNA]</scope>
    <source>
        <strain evidence="2 3">201702445</strain>
    </source>
</reference>
<dbReference type="InterPro" id="IPR053202">
    <property type="entry name" value="EGF_Rcpt_Signaling_Reg"/>
</dbReference>
<evidence type="ECO:0000259" key="1">
    <source>
        <dbReference type="Pfam" id="PF05050"/>
    </source>
</evidence>
<dbReference type="GO" id="GO:0008168">
    <property type="term" value="F:methyltransferase activity"/>
    <property type="evidence" value="ECO:0007669"/>
    <property type="project" value="UniProtKB-KW"/>
</dbReference>
<keyword evidence="2" id="KW-0489">Methyltransferase</keyword>
<feature type="domain" description="Methyltransferase FkbM" evidence="1">
    <location>
        <begin position="30"/>
        <end position="195"/>
    </location>
</feature>
<dbReference type="Proteomes" id="UP000297613">
    <property type="component" value="Unassembled WGS sequence"/>
</dbReference>
<gene>
    <name evidence="2" type="ORF">EHQ83_01015</name>
</gene>